<dbReference type="InterPro" id="IPR023798">
    <property type="entry name" value="Ribosomal_uS7_dom"/>
</dbReference>
<gene>
    <name evidence="6 9" type="primary">rpsG</name>
    <name evidence="9" type="ORF">QTO32_00775</name>
</gene>
<accession>A0AA51GEF7</accession>
<dbReference type="GO" id="GO:0019843">
    <property type="term" value="F:rRNA binding"/>
    <property type="evidence" value="ECO:0007669"/>
    <property type="project" value="UniProtKB-UniRule"/>
</dbReference>
<protein>
    <recommendedName>
        <fullName evidence="6">Small ribosomal subunit protein uS7</fullName>
    </recommendedName>
</protein>
<evidence type="ECO:0000256" key="2">
    <source>
        <dbReference type="ARBA" id="ARBA00022730"/>
    </source>
</evidence>
<evidence type="ECO:0000256" key="4">
    <source>
        <dbReference type="ARBA" id="ARBA00022980"/>
    </source>
</evidence>
<dbReference type="InterPro" id="IPR020606">
    <property type="entry name" value="Ribosomal_uS7_CS"/>
</dbReference>
<evidence type="ECO:0000259" key="8">
    <source>
        <dbReference type="Pfam" id="PF00177"/>
    </source>
</evidence>
<dbReference type="Proteomes" id="UP001238843">
    <property type="component" value="Chromosome"/>
</dbReference>
<comment type="similarity">
    <text evidence="1 6 7">Belongs to the universal ribosomal protein uS7 family.</text>
</comment>
<comment type="subunit">
    <text evidence="6">Part of the 30S ribosomal subunit. Contacts proteins S9 and S11.</text>
</comment>
<dbReference type="EMBL" id="CP128385">
    <property type="protein sequence ID" value="WMI30436.1"/>
    <property type="molecule type" value="Genomic_DNA"/>
</dbReference>
<dbReference type="GO" id="GO:0006412">
    <property type="term" value="P:translation"/>
    <property type="evidence" value="ECO:0007669"/>
    <property type="project" value="UniProtKB-UniRule"/>
</dbReference>
<evidence type="ECO:0000313" key="9">
    <source>
        <dbReference type="EMBL" id="WMI30436.1"/>
    </source>
</evidence>
<keyword evidence="6" id="KW-0820">tRNA-binding</keyword>
<keyword evidence="5 6" id="KW-0687">Ribonucleoprotein</keyword>
<organism evidence="9">
    <name type="scientific">Candidatus Organicella extenuata</name>
    <dbReference type="NCBI Taxonomy" id="2841811"/>
    <lineage>
        <taxon>Bacteria</taxon>
        <taxon>Pseudomonadati</taxon>
        <taxon>Verrucomicrobiota</taxon>
        <taxon>Candidatus Organicella</taxon>
    </lineage>
</organism>
<evidence type="ECO:0000256" key="7">
    <source>
        <dbReference type="RuleBase" id="RU003619"/>
    </source>
</evidence>
<dbReference type="Pfam" id="PF00177">
    <property type="entry name" value="Ribosomal_S7"/>
    <property type="match status" value="1"/>
</dbReference>
<keyword evidence="4 6" id="KW-0689">Ribosomal protein</keyword>
<comment type="function">
    <text evidence="6">One of the primary rRNA binding proteins, it binds directly to 16S rRNA where it nucleates assembly of the head domain of the 30S subunit. Is located at the subunit interface close to the decoding center, probably blocks exit of the E-site tRNA.</text>
</comment>
<feature type="domain" description="Small ribosomal subunit protein uS7" evidence="8">
    <location>
        <begin position="3"/>
        <end position="148"/>
    </location>
</feature>
<dbReference type="InterPro" id="IPR000235">
    <property type="entry name" value="Ribosomal_uS7"/>
</dbReference>
<evidence type="ECO:0000256" key="1">
    <source>
        <dbReference type="ARBA" id="ARBA00007151"/>
    </source>
</evidence>
<dbReference type="CDD" id="cd14869">
    <property type="entry name" value="uS7_Bacteria"/>
    <property type="match status" value="1"/>
</dbReference>
<evidence type="ECO:0000256" key="5">
    <source>
        <dbReference type="ARBA" id="ARBA00023274"/>
    </source>
</evidence>
<reference evidence="9" key="2">
    <citation type="submission" date="2023-06" db="EMBL/GenBank/DDBJ databases">
        <authorList>
            <person name="Williams T.J."/>
            <person name="Allen M.A."/>
            <person name="Ivanova N."/>
            <person name="Huntemann M."/>
            <person name="Haque S."/>
            <person name="Hancock A.M."/>
            <person name="Brazendale S."/>
            <person name="Cavicchioli R."/>
        </authorList>
    </citation>
    <scope>NUCLEOTIDE SEQUENCE</scope>
    <source>
        <strain evidence="9">MAG_Ga0307966_1000010</strain>
    </source>
</reference>
<dbReference type="PROSITE" id="PS00052">
    <property type="entry name" value="RIBOSOMAL_S7"/>
    <property type="match status" value="1"/>
</dbReference>
<dbReference type="PIRSF" id="PIRSF002122">
    <property type="entry name" value="RPS7p_RPS7a_RPS5e_RPS7o"/>
    <property type="match status" value="1"/>
</dbReference>
<dbReference type="NCBIfam" id="TIGR01029">
    <property type="entry name" value="rpsG_bact"/>
    <property type="match status" value="1"/>
</dbReference>
<dbReference type="PANTHER" id="PTHR11205">
    <property type="entry name" value="RIBOSOMAL PROTEIN S7"/>
    <property type="match status" value="1"/>
</dbReference>
<evidence type="ECO:0000256" key="3">
    <source>
        <dbReference type="ARBA" id="ARBA00022884"/>
    </source>
</evidence>
<keyword evidence="2 6" id="KW-0699">rRNA-binding</keyword>
<dbReference type="GO" id="GO:0015935">
    <property type="term" value="C:small ribosomal subunit"/>
    <property type="evidence" value="ECO:0007669"/>
    <property type="project" value="InterPro"/>
</dbReference>
<dbReference type="InterPro" id="IPR036823">
    <property type="entry name" value="Ribosomal_uS7_dom_sf"/>
</dbReference>
<dbReference type="Gene3D" id="1.10.455.10">
    <property type="entry name" value="Ribosomal protein S7 domain"/>
    <property type="match status" value="1"/>
</dbReference>
<keyword evidence="3 6" id="KW-0694">RNA-binding</keyword>
<dbReference type="GO" id="GO:0000049">
    <property type="term" value="F:tRNA binding"/>
    <property type="evidence" value="ECO:0007669"/>
    <property type="project" value="UniProtKB-UniRule"/>
</dbReference>
<dbReference type="GO" id="GO:0003735">
    <property type="term" value="F:structural constituent of ribosome"/>
    <property type="evidence" value="ECO:0007669"/>
    <property type="project" value="InterPro"/>
</dbReference>
<proteinExistence type="inferred from homology"/>
<reference evidence="9" key="1">
    <citation type="journal article" date="2021" name="Front. Microbiol.">
        <title>Genome Analysis of a Verrucomicrobial Endosymbiont With a Tiny Genome Discovered in an Antarctic Lake.</title>
        <authorList>
            <person name="Williams T.J."/>
            <person name="Allen M.A."/>
            <person name="Ivanova N."/>
            <person name="Huntemann M."/>
            <person name="Haque S."/>
            <person name="Hancock A.M."/>
            <person name="Brazendale S."/>
            <person name="Cavicchioli R."/>
        </authorList>
    </citation>
    <scope>NUCLEOTIDE SEQUENCE</scope>
    <source>
        <strain evidence="9">MAG_Ga0307966_1000010</strain>
    </source>
</reference>
<dbReference type="AlphaFoldDB" id="A0AA51GEF7"/>
<evidence type="ECO:0000256" key="6">
    <source>
        <dbReference type="HAMAP-Rule" id="MF_00480"/>
    </source>
</evidence>
<dbReference type="SUPFAM" id="SSF47973">
    <property type="entry name" value="Ribosomal protein S7"/>
    <property type="match status" value="1"/>
</dbReference>
<dbReference type="HAMAP" id="MF_00480_B">
    <property type="entry name" value="Ribosomal_uS7_B"/>
    <property type="match status" value="1"/>
</dbReference>
<dbReference type="InterPro" id="IPR005717">
    <property type="entry name" value="Ribosomal_uS7_bac/org-type"/>
</dbReference>
<name>A0AA51GEF7_9BACT</name>
<sequence>MSRRKKNIKKKLFFDIKYGSSEIEYLINLVMKNGKKSLARRIVYNSLDSVSATLNTTQLLVLEQVLQNTKPNLEVKSKRVVGNTYQVPVEISLKRQLTLAFKWLIFYARKRKKGMVPSLTEELLAAYNNTGSVVKKKEEVYKVAQANKAFSHLK</sequence>